<comment type="caution">
    <text evidence="1">The sequence shown here is derived from an EMBL/GenBank/DDBJ whole genome shotgun (WGS) entry which is preliminary data.</text>
</comment>
<proteinExistence type="predicted"/>
<protein>
    <submittedName>
        <fullName evidence="1">Uncharacterized protein</fullName>
    </submittedName>
</protein>
<feature type="non-terminal residue" evidence="1">
    <location>
        <position position="1"/>
    </location>
</feature>
<reference evidence="1" key="1">
    <citation type="journal article" date="2015" name="Nature">
        <title>Complex archaea that bridge the gap between prokaryotes and eukaryotes.</title>
        <authorList>
            <person name="Spang A."/>
            <person name="Saw J.H."/>
            <person name="Jorgensen S.L."/>
            <person name="Zaremba-Niedzwiedzka K."/>
            <person name="Martijn J."/>
            <person name="Lind A.E."/>
            <person name="van Eijk R."/>
            <person name="Schleper C."/>
            <person name="Guy L."/>
            <person name="Ettema T.J."/>
        </authorList>
    </citation>
    <scope>NUCLEOTIDE SEQUENCE</scope>
</reference>
<gene>
    <name evidence="1" type="ORF">LCGC14_2901000</name>
</gene>
<organism evidence="1">
    <name type="scientific">marine sediment metagenome</name>
    <dbReference type="NCBI Taxonomy" id="412755"/>
    <lineage>
        <taxon>unclassified sequences</taxon>
        <taxon>metagenomes</taxon>
        <taxon>ecological metagenomes</taxon>
    </lineage>
</organism>
<dbReference type="EMBL" id="LAZR01057113">
    <property type="protein sequence ID" value="KKK72727.1"/>
    <property type="molecule type" value="Genomic_DNA"/>
</dbReference>
<evidence type="ECO:0000313" key="1">
    <source>
        <dbReference type="EMBL" id="KKK72727.1"/>
    </source>
</evidence>
<dbReference type="AlphaFoldDB" id="A0A0F8XUC6"/>
<sequence length="141" mass="15529">LGQVPYARAYREARAVFNQYFSIASADEESGKIVGRPRATETAPDRLLGVSPARHIAQMRVREKGGQVIVEVRVDIQRQDVGAYRAMQPITVDNDVPIRTPAEESGAVTAGQNQAWTTTGRDEALERTLLSDLLQRLATKP</sequence>
<accession>A0A0F8XUC6</accession>
<name>A0A0F8XUC6_9ZZZZ</name>